<dbReference type="EMBL" id="ASGP02000009">
    <property type="protein sequence ID" value="KAH9491076.1"/>
    <property type="molecule type" value="Genomic_DNA"/>
</dbReference>
<accession>A0A922HLC1</accession>
<evidence type="ECO:0000313" key="3">
    <source>
        <dbReference type="EMBL" id="KAH7639776.1"/>
    </source>
</evidence>
<proteinExistence type="inferred from homology"/>
<reference evidence="3" key="3">
    <citation type="journal article" date="2021" name="World Allergy Organ. J.">
        <title>Chromosome-level assembly of Dermatophagoides farinae genome and transcriptome reveals two novel allergens Der f 37 and Der f 39.</title>
        <authorList>
            <person name="Chen J."/>
            <person name="Cai Z."/>
            <person name="Fan D."/>
            <person name="Hu J."/>
            <person name="Hou Y."/>
            <person name="He Y."/>
            <person name="Zhang Z."/>
            <person name="Zhao Z."/>
            <person name="Gao P."/>
            <person name="Hu W."/>
            <person name="Sun J."/>
            <person name="Li J."/>
            <person name="Ji K."/>
        </authorList>
    </citation>
    <scope>NUCLEOTIDE SEQUENCE</scope>
    <source>
        <strain evidence="3">JKM2019</strain>
    </source>
</reference>
<feature type="region of interest" description="Disordered" evidence="2">
    <location>
        <begin position="57"/>
        <end position="201"/>
    </location>
</feature>
<comment type="caution">
    <text evidence="4">The sequence shown here is derived from an EMBL/GenBank/DDBJ whole genome shotgun (WGS) entry which is preliminary data.</text>
</comment>
<name>A0A922HLC1_DERFA</name>
<dbReference type="Proteomes" id="UP000828236">
    <property type="component" value="Unassembled WGS sequence"/>
</dbReference>
<dbReference type="AlphaFoldDB" id="A0A922HLC1"/>
<dbReference type="InterPro" id="IPR006804">
    <property type="entry name" value="BCL7"/>
</dbReference>
<dbReference type="OrthoDB" id="5989898at2759"/>
<reference evidence="3" key="2">
    <citation type="submission" date="2020-06" db="EMBL/GenBank/DDBJ databases">
        <authorList>
            <person name="Ji K."/>
            <person name="Li J."/>
        </authorList>
    </citation>
    <scope>NUCLEOTIDE SEQUENCE</scope>
    <source>
        <strain evidence="3">JKM2019</strain>
        <tissue evidence="3">Whole body</tissue>
    </source>
</reference>
<dbReference type="PANTHER" id="PTHR12767:SF9">
    <property type="entry name" value="BCL7-LIKE"/>
    <property type="match status" value="1"/>
</dbReference>
<evidence type="ECO:0000313" key="5">
    <source>
        <dbReference type="Proteomes" id="UP000790347"/>
    </source>
</evidence>
<evidence type="ECO:0000256" key="1">
    <source>
        <dbReference type="ARBA" id="ARBA00010326"/>
    </source>
</evidence>
<reference evidence="4" key="4">
    <citation type="journal article" date="2022" name="Res Sq">
        <title>Comparative Genomics Reveals Insights into the Divergent Evolution of Astigmatic Mites and Household Pest Adaptations.</title>
        <authorList>
            <person name="Xiong Q."/>
            <person name="Wan A.T.-Y."/>
            <person name="Liu X.-Y."/>
            <person name="Fung C.S.-H."/>
            <person name="Xiao X."/>
            <person name="Malainual N."/>
            <person name="Hou J."/>
            <person name="Wang L."/>
            <person name="Wang M."/>
            <person name="Yang K."/>
            <person name="Cui Y."/>
            <person name="Leung E."/>
            <person name="Nong W."/>
            <person name="Shin S.-K."/>
            <person name="Au S."/>
            <person name="Jeong K.Y."/>
            <person name="Chew F.T."/>
            <person name="Hui J."/>
            <person name="Leung T.F."/>
            <person name="Tungtrongchitr A."/>
            <person name="Zhong N."/>
            <person name="Liu Z."/>
            <person name="Tsui S."/>
        </authorList>
    </citation>
    <scope>NUCLEOTIDE SEQUENCE</scope>
    <source>
        <strain evidence="4">Derf</strain>
        <tissue evidence="4">Whole organism</tissue>
    </source>
</reference>
<feature type="compositionally biased region" description="Polar residues" evidence="2">
    <location>
        <begin position="111"/>
        <end position="166"/>
    </location>
</feature>
<evidence type="ECO:0000256" key="2">
    <source>
        <dbReference type="SAM" id="MobiDB-lite"/>
    </source>
</evidence>
<feature type="compositionally biased region" description="Low complexity" evidence="2">
    <location>
        <begin position="60"/>
        <end position="91"/>
    </location>
</feature>
<reference evidence="4" key="1">
    <citation type="submission" date="2013-05" db="EMBL/GenBank/DDBJ databases">
        <authorList>
            <person name="Yim A.K.Y."/>
            <person name="Chan T.F."/>
            <person name="Ji K.M."/>
            <person name="Liu X.Y."/>
            <person name="Zhou J.W."/>
            <person name="Li R.Q."/>
            <person name="Yang K.Y."/>
            <person name="Li J."/>
            <person name="Li M."/>
            <person name="Law P.T.W."/>
            <person name="Wu Y.L."/>
            <person name="Cai Z.L."/>
            <person name="Qin H."/>
            <person name="Bao Y."/>
            <person name="Leung R.K.K."/>
            <person name="Ng P.K.S."/>
            <person name="Zou J."/>
            <person name="Zhong X.J."/>
            <person name="Ran P.X."/>
            <person name="Zhong N.S."/>
            <person name="Liu Z.G."/>
            <person name="Tsui S.K.W."/>
        </authorList>
    </citation>
    <scope>NUCLEOTIDE SEQUENCE</scope>
    <source>
        <strain evidence="4">Derf</strain>
        <tissue evidence="4">Whole organism</tissue>
    </source>
</reference>
<comment type="similarity">
    <text evidence="1">Belongs to the BCL7 family.</text>
</comment>
<protein>
    <submittedName>
        <fullName evidence="4">B-cell CLL/lymphoma 7 protein member A</fullName>
    </submittedName>
    <submittedName>
        <fullName evidence="3">B-cell cll/lymphoma 7 protein family member a-like protein</fullName>
    </submittedName>
</protein>
<dbReference type="EMBL" id="SDOV01000007">
    <property type="protein sequence ID" value="KAH7639776.1"/>
    <property type="molecule type" value="Genomic_DNA"/>
</dbReference>
<dbReference type="Pfam" id="PF04714">
    <property type="entry name" value="BCL_N"/>
    <property type="match status" value="1"/>
</dbReference>
<sequence length="201" mass="22026">MMSRSVRAETRSRAKDDIKRVMHAIDKVRKWQKKWVTIGDTTMKIYKWVPVTSYDETSFKNKSSSSTSTKTDTGSSSSQQQQQSSSTTSKSIDQNNKENSKPLNNVGGGDDSQSFLQSECSSQDGSNSISQLSSSAYHPMETNDTSTSNPTGNLVSQTTANNSISSMLDAHNDNAQFPDNCPTSISNNKTVNNNSNNTQDK</sequence>
<keyword evidence="5" id="KW-1185">Reference proteome</keyword>
<dbReference type="PANTHER" id="PTHR12767">
    <property type="entry name" value="BCL7 RELATED"/>
    <property type="match status" value="1"/>
</dbReference>
<evidence type="ECO:0000313" key="4">
    <source>
        <dbReference type="EMBL" id="KAH9491076.1"/>
    </source>
</evidence>
<gene>
    <name evidence="4" type="primary">BCL7A</name>
    <name evidence="4" type="ORF">DERF_015812</name>
    <name evidence="3" type="ORF">HUG17_3809</name>
</gene>
<organism evidence="4 5">
    <name type="scientific">Dermatophagoides farinae</name>
    <name type="common">American house dust mite</name>
    <dbReference type="NCBI Taxonomy" id="6954"/>
    <lineage>
        <taxon>Eukaryota</taxon>
        <taxon>Metazoa</taxon>
        <taxon>Ecdysozoa</taxon>
        <taxon>Arthropoda</taxon>
        <taxon>Chelicerata</taxon>
        <taxon>Arachnida</taxon>
        <taxon>Acari</taxon>
        <taxon>Acariformes</taxon>
        <taxon>Sarcoptiformes</taxon>
        <taxon>Astigmata</taxon>
        <taxon>Psoroptidia</taxon>
        <taxon>Analgoidea</taxon>
        <taxon>Pyroglyphidae</taxon>
        <taxon>Dermatophagoidinae</taxon>
        <taxon>Dermatophagoides</taxon>
    </lineage>
</organism>
<feature type="compositionally biased region" description="Low complexity" evidence="2">
    <location>
        <begin position="183"/>
        <end position="201"/>
    </location>
</feature>
<dbReference type="Proteomes" id="UP000790347">
    <property type="component" value="Unassembled WGS sequence"/>
</dbReference>